<dbReference type="Proteomes" id="UP001163846">
    <property type="component" value="Unassembled WGS sequence"/>
</dbReference>
<evidence type="ECO:0000313" key="1">
    <source>
        <dbReference type="EMBL" id="KAJ3831709.1"/>
    </source>
</evidence>
<comment type="caution">
    <text evidence="1">The sequence shown here is derived from an EMBL/GenBank/DDBJ whole genome shotgun (WGS) entry which is preliminary data.</text>
</comment>
<dbReference type="EMBL" id="MU807280">
    <property type="protein sequence ID" value="KAJ3831709.1"/>
    <property type="molecule type" value="Genomic_DNA"/>
</dbReference>
<name>A0AA38NW47_9AGAR</name>
<keyword evidence="2" id="KW-1185">Reference proteome</keyword>
<dbReference type="AlphaFoldDB" id="A0AA38NW47"/>
<organism evidence="1 2">
    <name type="scientific">Lentinula raphanica</name>
    <dbReference type="NCBI Taxonomy" id="153919"/>
    <lineage>
        <taxon>Eukaryota</taxon>
        <taxon>Fungi</taxon>
        <taxon>Dikarya</taxon>
        <taxon>Basidiomycota</taxon>
        <taxon>Agaricomycotina</taxon>
        <taxon>Agaricomycetes</taxon>
        <taxon>Agaricomycetidae</taxon>
        <taxon>Agaricales</taxon>
        <taxon>Marasmiineae</taxon>
        <taxon>Omphalotaceae</taxon>
        <taxon>Lentinula</taxon>
    </lineage>
</organism>
<gene>
    <name evidence="1" type="ORF">F5878DRAFT_667274</name>
</gene>
<accession>A0AA38NW47</accession>
<protein>
    <submittedName>
        <fullName evidence="1">Uncharacterized protein</fullName>
    </submittedName>
</protein>
<proteinExistence type="predicted"/>
<reference evidence="1" key="1">
    <citation type="submission" date="2022-08" db="EMBL/GenBank/DDBJ databases">
        <authorList>
            <consortium name="DOE Joint Genome Institute"/>
            <person name="Min B."/>
            <person name="Riley R."/>
            <person name="Sierra-Patev S."/>
            <person name="Naranjo-Ortiz M."/>
            <person name="Looney B."/>
            <person name="Konkel Z."/>
            <person name="Slot J.C."/>
            <person name="Sakamoto Y."/>
            <person name="Steenwyk J.L."/>
            <person name="Rokas A."/>
            <person name="Carro J."/>
            <person name="Camarero S."/>
            <person name="Ferreira P."/>
            <person name="Molpeceres G."/>
            <person name="Ruiz-Duenas F.J."/>
            <person name="Serrano A."/>
            <person name="Henrissat B."/>
            <person name="Drula E."/>
            <person name="Hughes K.W."/>
            <person name="Mata J.L."/>
            <person name="Ishikawa N.K."/>
            <person name="Vargas-Isla R."/>
            <person name="Ushijima S."/>
            <person name="Smith C.A."/>
            <person name="Ahrendt S."/>
            <person name="Andreopoulos W."/>
            <person name="He G."/>
            <person name="Labutti K."/>
            <person name="Lipzen A."/>
            <person name="Ng V."/>
            <person name="Sandor L."/>
            <person name="Barry K."/>
            <person name="Martinez A.T."/>
            <person name="Xiao Y."/>
            <person name="Gibbons J.G."/>
            <person name="Terashima K."/>
            <person name="Hibbett D.S."/>
            <person name="Grigoriev I.V."/>
        </authorList>
    </citation>
    <scope>NUCLEOTIDE SEQUENCE</scope>
    <source>
        <strain evidence="1">TFB9207</strain>
    </source>
</reference>
<evidence type="ECO:0000313" key="2">
    <source>
        <dbReference type="Proteomes" id="UP001163846"/>
    </source>
</evidence>
<sequence length="309" mass="32186">MSACTITGVFALTDGIRTAMAPTPGSALYAMVYNTVIDYGAGPCIPGAVTAIAASIHIYSPPQKCHIPPPKDHTLAFIVGQFALRATGQPALIDATSIFPISGDPDNPSYDTTIPFFTSFLSSVGTVIDNSPATSPQRSFLLSMSDGVYGSANGQSRWAKTPLPTLRLTMYIMGNCVNYVLGVLEINVHSITFGVALSLPALLNNTYAHAPVLPPDAGSASSLPPTKRLQLTVADLANPTANQVPAANQPSLSSTTYVTSSFMTLAYSSASSASFLASMMHAAPSGSIYFPSPGPQLLHLSDGTPSLNR</sequence>